<dbReference type="KEGG" id="mmyr:MXMO3_02631"/>
<dbReference type="AlphaFoldDB" id="A0A2R4MGQ8"/>
<organism evidence="1 2">
    <name type="scientific">Maritalea myrionectae</name>
    <dbReference type="NCBI Taxonomy" id="454601"/>
    <lineage>
        <taxon>Bacteria</taxon>
        <taxon>Pseudomonadati</taxon>
        <taxon>Pseudomonadota</taxon>
        <taxon>Alphaproteobacteria</taxon>
        <taxon>Hyphomicrobiales</taxon>
        <taxon>Devosiaceae</taxon>
        <taxon>Maritalea</taxon>
    </lineage>
</organism>
<evidence type="ECO:0008006" key="3">
    <source>
        <dbReference type="Google" id="ProtNLM"/>
    </source>
</evidence>
<dbReference type="RefSeq" id="WP_117396154.1">
    <property type="nucleotide sequence ID" value="NZ_CP021330.1"/>
</dbReference>
<dbReference type="InterPro" id="IPR006427">
    <property type="entry name" value="Portal_HK97"/>
</dbReference>
<dbReference type="InterPro" id="IPR006944">
    <property type="entry name" value="Phage/GTA_portal"/>
</dbReference>
<dbReference type="STRING" id="1122213.GCA_000423365_00267"/>
<protein>
    <recommendedName>
        <fullName evidence="3">Portal protein</fullName>
    </recommendedName>
</protein>
<evidence type="ECO:0000313" key="1">
    <source>
        <dbReference type="EMBL" id="AVX05143.1"/>
    </source>
</evidence>
<accession>A0A2R4MGQ8</accession>
<name>A0A2R4MGQ8_9HYPH</name>
<dbReference type="Pfam" id="PF04860">
    <property type="entry name" value="Phage_portal"/>
    <property type="match status" value="1"/>
</dbReference>
<sequence length="394" mass="43901">MVSWIDRWRGRHRTPVPETKAANSSFVTLMRQQSAQWSGKNFAAHAKLGMMGNPVAYRAVRLIAESASRVPLHLMQDGKKQSNHPALALLSRPNNETSWPDLTEELITYMLLAGSAYIEMVRVDELAQMFVLRPDRVTPCVGKDGWVNAYIYQVDGHKRKIKAEGAQGHTLLHLKNLHPLSDHTGLAPAAAAMQAIETHNSACDWHKALLDNAARPSGALVYNAQHGNLSDEQFARLKTELADGFQGAANAGRPMVLEGGLDWKSIGYSPRDMDFLAAKDSAARDIATAFGVPPMMLCLPGDNTYANYREANRAFWRQTMIPLMTRISAALGQWLSEHFDQELHIKPDFEAIEAIAMERLSGWAQIDGLNALTRAEKRELMGFRPHHHEGEDHE</sequence>
<keyword evidence="2" id="KW-1185">Reference proteome</keyword>
<gene>
    <name evidence="1" type="ORF">MXMO3_02631</name>
</gene>
<dbReference type="NCBIfam" id="TIGR01537">
    <property type="entry name" value="portal_HK97"/>
    <property type="match status" value="1"/>
</dbReference>
<proteinExistence type="predicted"/>
<dbReference type="Proteomes" id="UP000258927">
    <property type="component" value="Chromosome"/>
</dbReference>
<dbReference type="EMBL" id="CP021330">
    <property type="protein sequence ID" value="AVX05143.1"/>
    <property type="molecule type" value="Genomic_DNA"/>
</dbReference>
<evidence type="ECO:0000313" key="2">
    <source>
        <dbReference type="Proteomes" id="UP000258927"/>
    </source>
</evidence>
<reference evidence="1 2" key="1">
    <citation type="submission" date="2017-05" db="EMBL/GenBank/DDBJ databases">
        <title>Genome Analysis of Maritalea myrionectae HL2708#5.</title>
        <authorList>
            <consortium name="Cotde Inc.-PKNU"/>
            <person name="Jang D."/>
            <person name="Oh H.-M."/>
        </authorList>
    </citation>
    <scope>NUCLEOTIDE SEQUENCE [LARGE SCALE GENOMIC DNA]</scope>
    <source>
        <strain evidence="1 2">HL2708#5</strain>
    </source>
</reference>